<reference evidence="2" key="1">
    <citation type="submission" date="2022-02" db="EMBL/GenBank/DDBJ databases">
        <authorList>
            <person name="King R."/>
        </authorList>
    </citation>
    <scope>NUCLEOTIDE SEQUENCE</scope>
</reference>
<keyword evidence="1" id="KW-1133">Transmembrane helix</keyword>
<keyword evidence="1" id="KW-0812">Transmembrane</keyword>
<accession>A0A9P0NPQ9</accession>
<feature type="transmembrane region" description="Helical" evidence="1">
    <location>
        <begin position="60"/>
        <end position="78"/>
    </location>
</feature>
<dbReference type="EMBL" id="OU899036">
    <property type="protein sequence ID" value="CAH1731745.1"/>
    <property type="molecule type" value="Genomic_DNA"/>
</dbReference>
<keyword evidence="3" id="KW-1185">Reference proteome</keyword>
<dbReference type="Proteomes" id="UP001154329">
    <property type="component" value="Chromosome 3"/>
</dbReference>
<evidence type="ECO:0000313" key="3">
    <source>
        <dbReference type="Proteomes" id="UP001154329"/>
    </source>
</evidence>
<gene>
    <name evidence="2" type="ORF">APHIGO_LOCUS8403</name>
</gene>
<organism evidence="2 3">
    <name type="scientific">Aphis gossypii</name>
    <name type="common">Cotton aphid</name>
    <dbReference type="NCBI Taxonomy" id="80765"/>
    <lineage>
        <taxon>Eukaryota</taxon>
        <taxon>Metazoa</taxon>
        <taxon>Ecdysozoa</taxon>
        <taxon>Arthropoda</taxon>
        <taxon>Hexapoda</taxon>
        <taxon>Insecta</taxon>
        <taxon>Pterygota</taxon>
        <taxon>Neoptera</taxon>
        <taxon>Paraneoptera</taxon>
        <taxon>Hemiptera</taxon>
        <taxon>Sternorrhyncha</taxon>
        <taxon>Aphidomorpha</taxon>
        <taxon>Aphidoidea</taxon>
        <taxon>Aphididae</taxon>
        <taxon>Aphidini</taxon>
        <taxon>Aphis</taxon>
        <taxon>Aphis</taxon>
    </lineage>
</organism>
<sequence length="159" mass="18822">MCIPCIHTLLPKFTYIVITILCAYRCHTRPSLIHSRHPSIYTLHIIIFIRNYYYYYYYHYYYYCYTILYYCVHISTRIPGARRQSGYLYSRPLKPLYYNIISNRYISCVQIDLADEHGKSSAVTVPMSSALPICPRIIFSSIWYSAAVGEKTIHNMNPK</sequence>
<name>A0A9P0NPQ9_APHGO</name>
<keyword evidence="1" id="KW-0472">Membrane</keyword>
<dbReference type="AlphaFoldDB" id="A0A9P0NPQ9"/>
<protein>
    <submittedName>
        <fullName evidence="2">Uncharacterized protein</fullName>
    </submittedName>
</protein>
<evidence type="ECO:0000256" key="1">
    <source>
        <dbReference type="SAM" id="Phobius"/>
    </source>
</evidence>
<proteinExistence type="predicted"/>
<evidence type="ECO:0000313" key="2">
    <source>
        <dbReference type="EMBL" id="CAH1731745.1"/>
    </source>
</evidence>
<reference evidence="2" key="2">
    <citation type="submission" date="2022-10" db="EMBL/GenBank/DDBJ databases">
        <authorList>
            <consortium name="ENA_rothamsted_submissions"/>
            <consortium name="culmorum"/>
            <person name="King R."/>
        </authorList>
    </citation>
    <scope>NUCLEOTIDE SEQUENCE</scope>
</reference>